<proteinExistence type="predicted"/>
<name>A0A9X3F1W3_9BACT</name>
<reference evidence="2" key="1">
    <citation type="submission" date="2022-11" db="EMBL/GenBank/DDBJ databases">
        <title>Minimal conservation of predation-associated metabolite biosynthetic gene clusters underscores biosynthetic potential of Myxococcota including descriptions for ten novel species: Archangium lansinium sp. nov., Myxococcus landrumus sp. nov., Nannocystis bai.</title>
        <authorList>
            <person name="Ahearne A."/>
            <person name="Stevens C."/>
            <person name="Phillips K."/>
        </authorList>
    </citation>
    <scope>NUCLEOTIDE SEQUENCE</scope>
    <source>
        <strain evidence="2">Na p29</strain>
    </source>
</reference>
<evidence type="ECO:0000256" key="1">
    <source>
        <dbReference type="SAM" id="MobiDB-lite"/>
    </source>
</evidence>
<keyword evidence="3" id="KW-1185">Reference proteome</keyword>
<sequence>MEGARQRVLAEEDLRLIGGGAAENEQTEAAGDAGHAGEILQGAQGSPWLPGRLPISSGERRVLVALGRVTRLAGRSCDSRRCRRVEGDHRRLAAAPSSPGRLLEALVTGSDDDEVEVLAGKVLQDEPTVGPENGRTLPLQAAASAGDDARAGDGARSPALRS</sequence>
<feature type="region of interest" description="Disordered" evidence="1">
    <location>
        <begin position="123"/>
        <end position="162"/>
    </location>
</feature>
<organism evidence="2 3">
    <name type="scientific">Nannocystis pusilla</name>
    <dbReference type="NCBI Taxonomy" id="889268"/>
    <lineage>
        <taxon>Bacteria</taxon>
        <taxon>Pseudomonadati</taxon>
        <taxon>Myxococcota</taxon>
        <taxon>Polyangia</taxon>
        <taxon>Nannocystales</taxon>
        <taxon>Nannocystaceae</taxon>
        <taxon>Nannocystis</taxon>
    </lineage>
</organism>
<comment type="caution">
    <text evidence="2">The sequence shown here is derived from an EMBL/GenBank/DDBJ whole genome shotgun (WGS) entry which is preliminary data.</text>
</comment>
<dbReference type="Proteomes" id="UP001150924">
    <property type="component" value="Unassembled WGS sequence"/>
</dbReference>
<gene>
    <name evidence="2" type="ORF">OV079_51565</name>
</gene>
<dbReference type="RefSeq" id="WP_267777975.1">
    <property type="nucleotide sequence ID" value="NZ_JAPNKE010000002.1"/>
</dbReference>
<dbReference type="AlphaFoldDB" id="A0A9X3F1W3"/>
<evidence type="ECO:0000313" key="2">
    <source>
        <dbReference type="EMBL" id="MCY1013830.1"/>
    </source>
</evidence>
<protein>
    <submittedName>
        <fullName evidence="2">Uncharacterized protein</fullName>
    </submittedName>
</protein>
<accession>A0A9X3F1W3</accession>
<evidence type="ECO:0000313" key="3">
    <source>
        <dbReference type="Proteomes" id="UP001150924"/>
    </source>
</evidence>
<dbReference type="EMBL" id="JAPNKE010000002">
    <property type="protein sequence ID" value="MCY1013830.1"/>
    <property type="molecule type" value="Genomic_DNA"/>
</dbReference>